<name>A0ABY6B9W0_9GAMM</name>
<comment type="pathway">
    <text evidence="1">Bacterial outer membrane biogenesis; LPS O-antigen biosynthesis.</text>
</comment>
<proteinExistence type="inferred from homology"/>
<dbReference type="PANTHER" id="PTHR43000">
    <property type="entry name" value="DTDP-D-GLUCOSE 4,6-DEHYDRATASE-RELATED"/>
    <property type="match status" value="1"/>
</dbReference>
<feature type="domain" description="NAD-dependent epimerase/dehydratase" evidence="3">
    <location>
        <begin position="3"/>
        <end position="245"/>
    </location>
</feature>
<sequence length="337" mass="37600">MKVLVTGGAGFIGSHLAHYHLNQGDTVLAIDDLSTGNLRNVAALQHYSRFEFQKACVVDWARLDKAVARADRVYHMAAVVGMFRVLKQPVEVTRVNVVGTERVLHAAARARRKPQVVIPSSSSVYGTGCRTELREDVELAMTPGAPLLNYALSKLSNEVQGRAYFDKYRVPVVMARLFNTVGRRQCGLYGFVVPRFVQQALAGTPISVFGDGNQTRSFCDVRDTVAMLDALAATPAAYGKVVNVGNAQEIRICDLAKLVIQRAQSSSVMAFIPYEQAYGQHFEHIPQRRPVLDRLRELTGYRHRWTLEQTLDDLILAYRTPARRRGHTIRQAHAEAR</sequence>
<dbReference type="GO" id="GO:0008446">
    <property type="term" value="F:GDP-mannose 4,6-dehydratase activity"/>
    <property type="evidence" value="ECO:0007669"/>
    <property type="project" value="UniProtKB-EC"/>
</dbReference>
<evidence type="ECO:0000313" key="5">
    <source>
        <dbReference type="Proteomes" id="UP001064632"/>
    </source>
</evidence>
<accession>A0ABY6B9W0</accession>
<dbReference type="Pfam" id="PF01370">
    <property type="entry name" value="Epimerase"/>
    <property type="match status" value="1"/>
</dbReference>
<comment type="similarity">
    <text evidence="2">Belongs to the NAD(P)-dependent epimerase/dehydratase family.</text>
</comment>
<reference evidence="4" key="1">
    <citation type="submission" date="2022-09" db="EMBL/GenBank/DDBJ databases">
        <title>Tahibacter sp. nov., isolated from a fresh water.</title>
        <authorList>
            <person name="Baek J.H."/>
            <person name="Lee J.K."/>
            <person name="Kim J.M."/>
            <person name="Jeon C.O."/>
        </authorList>
    </citation>
    <scope>NUCLEOTIDE SEQUENCE</scope>
    <source>
        <strain evidence="4">W38</strain>
    </source>
</reference>
<dbReference type="RefSeq" id="WP_261693628.1">
    <property type="nucleotide sequence ID" value="NZ_CP104694.1"/>
</dbReference>
<evidence type="ECO:0000259" key="3">
    <source>
        <dbReference type="Pfam" id="PF01370"/>
    </source>
</evidence>
<gene>
    <name evidence="4" type="ORF">N4264_18070</name>
</gene>
<evidence type="ECO:0000313" key="4">
    <source>
        <dbReference type="EMBL" id="UXI66645.1"/>
    </source>
</evidence>
<dbReference type="InterPro" id="IPR036291">
    <property type="entry name" value="NAD(P)-bd_dom_sf"/>
</dbReference>
<dbReference type="SUPFAM" id="SSF51735">
    <property type="entry name" value="NAD(P)-binding Rossmann-fold domains"/>
    <property type="match status" value="1"/>
</dbReference>
<dbReference type="Proteomes" id="UP001064632">
    <property type="component" value="Chromosome"/>
</dbReference>
<dbReference type="EMBL" id="CP104694">
    <property type="protein sequence ID" value="UXI66645.1"/>
    <property type="molecule type" value="Genomic_DNA"/>
</dbReference>
<organism evidence="4 5">
    <name type="scientific">Tahibacter amnicola</name>
    <dbReference type="NCBI Taxonomy" id="2976241"/>
    <lineage>
        <taxon>Bacteria</taxon>
        <taxon>Pseudomonadati</taxon>
        <taxon>Pseudomonadota</taxon>
        <taxon>Gammaproteobacteria</taxon>
        <taxon>Lysobacterales</taxon>
        <taxon>Rhodanobacteraceae</taxon>
        <taxon>Tahibacter</taxon>
    </lineage>
</organism>
<keyword evidence="5" id="KW-1185">Reference proteome</keyword>
<keyword evidence="4" id="KW-0456">Lyase</keyword>
<evidence type="ECO:0000256" key="1">
    <source>
        <dbReference type="ARBA" id="ARBA00005125"/>
    </source>
</evidence>
<dbReference type="InterPro" id="IPR001509">
    <property type="entry name" value="Epimerase_deHydtase"/>
</dbReference>
<dbReference type="EC" id="4.2.1.47" evidence="4"/>
<dbReference type="Gene3D" id="3.40.50.720">
    <property type="entry name" value="NAD(P)-binding Rossmann-like Domain"/>
    <property type="match status" value="1"/>
</dbReference>
<protein>
    <submittedName>
        <fullName evidence="4">GDP-mannose 4,6-dehydratase</fullName>
        <ecNumber evidence="4">4.2.1.47</ecNumber>
    </submittedName>
</protein>
<evidence type="ECO:0000256" key="2">
    <source>
        <dbReference type="ARBA" id="ARBA00007637"/>
    </source>
</evidence>